<evidence type="ECO:0000256" key="3">
    <source>
        <dbReference type="ARBA" id="ARBA00023306"/>
    </source>
</evidence>
<feature type="region of interest" description="Disordered" evidence="4">
    <location>
        <begin position="251"/>
        <end position="275"/>
    </location>
</feature>
<feature type="region of interest" description="Disordered" evidence="4">
    <location>
        <begin position="294"/>
        <end position="323"/>
    </location>
</feature>
<evidence type="ECO:0000256" key="1">
    <source>
        <dbReference type="ARBA" id="ARBA00022618"/>
    </source>
</evidence>
<evidence type="ECO:0000313" key="7">
    <source>
        <dbReference type="Proteomes" id="UP000663843"/>
    </source>
</evidence>
<dbReference type="Pfam" id="PF00134">
    <property type="entry name" value="Cyclin_N"/>
    <property type="match status" value="1"/>
</dbReference>
<protein>
    <recommendedName>
        <fullName evidence="5">Cyclin N-terminal domain-containing protein</fullName>
    </recommendedName>
</protein>
<proteinExistence type="predicted"/>
<sequence>MVGGTAFDRYATHFSLQLTLTSRFRMAAIHHRQDLDMEEPPLDPNLSVLAHLPIADLSLYSQLAPNSIPRSFIDSPPGLTGSNFLSNSKVPPRPKPPVPSEYFVYPTRNWRSMTKQQVQMHILDRYAARERYMTAYKDWEEKHSKWVFGVYTLLRTVTKSQRQEVELTVGVPPKNISADTSSTREQPTITDVIADLDVDFGTALTALQEGAEADELDRVKRLWTKIAEQNHRNRPGRNACVSTPVLCMPDRQGKGAFGSRGSGPIHRQGTPNVELPDQATQKIYSSMSSCVPPKLLPDQEESSASESEDQDEDEDEEKEKETVPSWRIYSDECSCGYAGCHCRSWMRWWNKTFRMLEYADHIKLQIRVPSVPRDGLPSGPGIEHFRDVELRVGERHELLDSEPPIRSLHEFKSPKSKKRPQDLVALDSHPDRLYFRPIAVKTQNGDADALDARLPPKRILQNRWEYGLDANPQVPEYALTIHQNIWRREPLCIPQSAVPAYQWASRNRALQWISYFQYTYSLPPEIFFLAVNLLDRYAAVVCQPPAYMNGVQWELTGFVCLWLAWKYENHTSVPRLEDVIEHAGIPGLTRNAVLALESSVRTTVGFNLFYVGPLYTTRIMLDSPRTPPKRETMYLARFLAEVSTTVPHLVCLRPSNIGHAAASLACMLTDTMPPNPIQQWADSQGSLQVTTHLILGVLRMPRPIEKPREQALFYKWTLPIVNNMAGWCQGAFHSVWPDNTEDNTLPYVSERLAQLRAVARAQPFQLGPGPPPRHALYEA</sequence>
<dbReference type="SUPFAM" id="SSF47954">
    <property type="entry name" value="Cyclin-like"/>
    <property type="match status" value="1"/>
</dbReference>
<name>A0A8H2Y0P0_9AGAM</name>
<dbReference type="PANTHER" id="PTHR10177">
    <property type="entry name" value="CYCLINS"/>
    <property type="match status" value="1"/>
</dbReference>
<dbReference type="InterPro" id="IPR039361">
    <property type="entry name" value="Cyclin"/>
</dbReference>
<organism evidence="6 7">
    <name type="scientific">Rhizoctonia solani</name>
    <dbReference type="NCBI Taxonomy" id="456999"/>
    <lineage>
        <taxon>Eukaryota</taxon>
        <taxon>Fungi</taxon>
        <taxon>Dikarya</taxon>
        <taxon>Basidiomycota</taxon>
        <taxon>Agaricomycotina</taxon>
        <taxon>Agaricomycetes</taxon>
        <taxon>Cantharellales</taxon>
        <taxon>Ceratobasidiaceae</taxon>
        <taxon>Rhizoctonia</taxon>
    </lineage>
</organism>
<evidence type="ECO:0000259" key="5">
    <source>
        <dbReference type="Pfam" id="PF00134"/>
    </source>
</evidence>
<evidence type="ECO:0000313" key="6">
    <source>
        <dbReference type="EMBL" id="CAE6439573.1"/>
    </source>
</evidence>
<dbReference type="GO" id="GO:0051301">
    <property type="term" value="P:cell division"/>
    <property type="evidence" value="ECO:0007669"/>
    <property type="project" value="UniProtKB-KW"/>
</dbReference>
<dbReference type="AlphaFoldDB" id="A0A8H2Y0P0"/>
<dbReference type="Gene3D" id="1.10.472.10">
    <property type="entry name" value="Cyclin-like"/>
    <property type="match status" value="1"/>
</dbReference>
<gene>
    <name evidence="6" type="ORF">RDB_LOCUS73593</name>
</gene>
<keyword evidence="1" id="KW-0132">Cell division</keyword>
<dbReference type="InterPro" id="IPR006671">
    <property type="entry name" value="Cyclin_N"/>
</dbReference>
<evidence type="ECO:0000256" key="2">
    <source>
        <dbReference type="ARBA" id="ARBA00023127"/>
    </source>
</evidence>
<dbReference type="EMBL" id="CAJMWT010002316">
    <property type="protein sequence ID" value="CAE6439573.1"/>
    <property type="molecule type" value="Genomic_DNA"/>
</dbReference>
<keyword evidence="2" id="KW-0195">Cyclin</keyword>
<feature type="compositionally biased region" description="Acidic residues" evidence="4">
    <location>
        <begin position="298"/>
        <end position="318"/>
    </location>
</feature>
<reference evidence="6" key="1">
    <citation type="submission" date="2021-01" db="EMBL/GenBank/DDBJ databases">
        <authorList>
            <person name="Kaushik A."/>
        </authorList>
    </citation>
    <scope>NUCLEOTIDE SEQUENCE</scope>
    <source>
        <strain evidence="6">AG2-2IIIB</strain>
    </source>
</reference>
<comment type="caution">
    <text evidence="6">The sequence shown here is derived from an EMBL/GenBank/DDBJ whole genome shotgun (WGS) entry which is preliminary data.</text>
</comment>
<keyword evidence="3" id="KW-0131">Cell cycle</keyword>
<dbReference type="PROSITE" id="PS00292">
    <property type="entry name" value="CYCLINS"/>
    <property type="match status" value="1"/>
</dbReference>
<dbReference type="Proteomes" id="UP000663843">
    <property type="component" value="Unassembled WGS sequence"/>
</dbReference>
<accession>A0A8H2Y0P0</accession>
<feature type="domain" description="Cyclin N-terminal" evidence="5">
    <location>
        <begin position="496"/>
        <end position="608"/>
    </location>
</feature>
<evidence type="ECO:0000256" key="4">
    <source>
        <dbReference type="SAM" id="MobiDB-lite"/>
    </source>
</evidence>
<dbReference type="InterPro" id="IPR048258">
    <property type="entry name" value="Cyclins_cyclin-box"/>
</dbReference>
<dbReference type="InterPro" id="IPR036915">
    <property type="entry name" value="Cyclin-like_sf"/>
</dbReference>